<reference evidence="8" key="1">
    <citation type="submission" date="2022-11" db="UniProtKB">
        <authorList>
            <consortium name="EnsemblMetazoa"/>
        </authorList>
    </citation>
    <scope>IDENTIFICATION</scope>
</reference>
<dbReference type="PANTHER" id="PTHR28668:SF1">
    <property type="entry name" value="TRANSMEMBRANE PROTEIN 234"/>
    <property type="match status" value="1"/>
</dbReference>
<keyword evidence="5 6" id="KW-0472">Membrane</keyword>
<proteinExistence type="inferred from homology"/>
<dbReference type="AlphaFoldDB" id="A0A914BEY2"/>
<feature type="transmembrane region" description="Helical" evidence="6">
    <location>
        <begin position="56"/>
        <end position="74"/>
    </location>
</feature>
<evidence type="ECO:0000256" key="4">
    <source>
        <dbReference type="ARBA" id="ARBA00022989"/>
    </source>
</evidence>
<keyword evidence="4 6" id="KW-1133">Transmembrane helix</keyword>
<evidence type="ECO:0000256" key="2">
    <source>
        <dbReference type="ARBA" id="ARBA00005977"/>
    </source>
</evidence>
<organism evidence="8 9">
    <name type="scientific">Patiria miniata</name>
    <name type="common">Bat star</name>
    <name type="synonym">Asterina miniata</name>
    <dbReference type="NCBI Taxonomy" id="46514"/>
    <lineage>
        <taxon>Eukaryota</taxon>
        <taxon>Metazoa</taxon>
        <taxon>Echinodermata</taxon>
        <taxon>Eleutherozoa</taxon>
        <taxon>Asterozoa</taxon>
        <taxon>Asteroidea</taxon>
        <taxon>Valvatacea</taxon>
        <taxon>Valvatida</taxon>
        <taxon>Asterinidae</taxon>
        <taxon>Patiria</taxon>
    </lineage>
</organism>
<dbReference type="GeneID" id="119742037"/>
<comment type="similarity">
    <text evidence="2">Belongs to the TMEM234 family.</text>
</comment>
<dbReference type="SUPFAM" id="SSF103481">
    <property type="entry name" value="Multidrug resistance efflux transporter EmrE"/>
    <property type="match status" value="1"/>
</dbReference>
<keyword evidence="3 6" id="KW-0812">Transmembrane</keyword>
<dbReference type="GO" id="GO:0016020">
    <property type="term" value="C:membrane"/>
    <property type="evidence" value="ECO:0007669"/>
    <property type="project" value="UniProtKB-SubCell"/>
</dbReference>
<accession>A0A914BEY2</accession>
<name>A0A914BEY2_PATMI</name>
<evidence type="ECO:0000313" key="8">
    <source>
        <dbReference type="EnsemblMetazoa" id="XP_038073982.1"/>
    </source>
</evidence>
<dbReference type="InterPro" id="IPR037185">
    <property type="entry name" value="EmrE-like"/>
</dbReference>
<evidence type="ECO:0008006" key="10">
    <source>
        <dbReference type="Google" id="ProtNLM"/>
    </source>
</evidence>
<sequence>MNIMWEAVSLIAVALLWGATNPLMKKGGEGIQRVHRGNRIAQFGAELKFLVFNWKYILPFLVNQSGSVLFYLTLASAELSLAVPITNALTFIFTTLMGRVLGEDIGGKETYFGMALVVVGVTLCVWDKT</sequence>
<dbReference type="Gene3D" id="1.10.3730.20">
    <property type="match status" value="1"/>
</dbReference>
<dbReference type="Proteomes" id="UP000887568">
    <property type="component" value="Unplaced"/>
</dbReference>
<dbReference type="PANTHER" id="PTHR28668">
    <property type="entry name" value="TRANSMEMBRANE PROTEIN 234"/>
    <property type="match status" value="1"/>
</dbReference>
<dbReference type="OrthoDB" id="43458at2759"/>
<evidence type="ECO:0000313" key="9">
    <source>
        <dbReference type="Proteomes" id="UP000887568"/>
    </source>
</evidence>
<dbReference type="InterPro" id="IPR018908">
    <property type="entry name" value="TMEM234"/>
</dbReference>
<keyword evidence="7" id="KW-0732">Signal</keyword>
<feature type="transmembrane region" description="Helical" evidence="6">
    <location>
        <begin position="81"/>
        <end position="98"/>
    </location>
</feature>
<evidence type="ECO:0000256" key="7">
    <source>
        <dbReference type="SAM" id="SignalP"/>
    </source>
</evidence>
<dbReference type="EnsemblMetazoa" id="XM_038218054.1">
    <property type="protein sequence ID" value="XP_038073982.1"/>
    <property type="gene ID" value="LOC119742037"/>
</dbReference>
<evidence type="ECO:0000256" key="6">
    <source>
        <dbReference type="SAM" id="Phobius"/>
    </source>
</evidence>
<protein>
    <recommendedName>
        <fullName evidence="10">Transmembrane protein 234</fullName>
    </recommendedName>
</protein>
<evidence type="ECO:0000256" key="1">
    <source>
        <dbReference type="ARBA" id="ARBA00004141"/>
    </source>
</evidence>
<dbReference type="RefSeq" id="XP_038073982.1">
    <property type="nucleotide sequence ID" value="XM_038218054.1"/>
</dbReference>
<evidence type="ECO:0000256" key="5">
    <source>
        <dbReference type="ARBA" id="ARBA00023136"/>
    </source>
</evidence>
<comment type="subcellular location">
    <subcellularLocation>
        <location evidence="1">Membrane</location>
        <topology evidence="1">Multi-pass membrane protein</topology>
    </subcellularLocation>
</comment>
<feature type="transmembrane region" description="Helical" evidence="6">
    <location>
        <begin position="110"/>
        <end position="126"/>
    </location>
</feature>
<keyword evidence="9" id="KW-1185">Reference proteome</keyword>
<evidence type="ECO:0000256" key="3">
    <source>
        <dbReference type="ARBA" id="ARBA00022692"/>
    </source>
</evidence>
<dbReference type="Pfam" id="PF10639">
    <property type="entry name" value="TMEM234"/>
    <property type="match status" value="1"/>
</dbReference>
<feature type="signal peptide" evidence="7">
    <location>
        <begin position="1"/>
        <end position="18"/>
    </location>
</feature>
<feature type="chain" id="PRO_5036926297" description="Transmembrane protein 234" evidence="7">
    <location>
        <begin position="19"/>
        <end position="129"/>
    </location>
</feature>
<dbReference type="OMA" id="LGEWYAE"/>